<dbReference type="SUPFAM" id="SSF56176">
    <property type="entry name" value="FAD-binding/transporter-associated domain-like"/>
    <property type="match status" value="1"/>
</dbReference>
<feature type="domain" description="CBS" evidence="12">
    <location>
        <begin position="287"/>
        <end position="344"/>
    </location>
</feature>
<comment type="similarity">
    <text evidence="2">Belongs to the UPF0053 family.</text>
</comment>
<dbReference type="InterPro" id="IPR000644">
    <property type="entry name" value="CBS_dom"/>
</dbReference>
<dbReference type="InterPro" id="IPR044751">
    <property type="entry name" value="Ion_transp-like_CBS"/>
</dbReference>
<sequence length="440" mass="49649">MDPDPDPHIFESIHLSGFSPELIVPSLFLMILLAVSALFSSAEVAVFSLKQSDFEGLKLLDREASEKLQLIYQNKNKTLATILIGNNLVNVSIVLLSSYLSDHLLVFSNANVKLIFELSVITSIILIFGEILPKVLATRFKVQLSKNLVGLINFFSLLFAPFIAFLIKISEFFDYYFKRISVEKISVDDLTQALEVAGATSPDSDSALYHEIVRFGTTTVKQVMTPRVDICGISCEATFDRVLEEIRTTGYSRLPVYDGDLDHIIGILYIKDILKHLDVKNFDWKSKIRPAYFVPESKKIDDLLQEFRQKKIHIAIVVDEYGGTSGLVTLEDVIEEVVGEINDEFDLETPVFTKIDEHTYIFEGKTSIGEFCQIMGVADDHFDDVKGDAETLGGLILELVGNTPLPNQQITYDPFLFMVESFEKRRIRRIKVKIVRTNGQ</sequence>
<evidence type="ECO:0000259" key="12">
    <source>
        <dbReference type="PROSITE" id="PS51371"/>
    </source>
</evidence>
<dbReference type="Gene3D" id="3.10.580.10">
    <property type="entry name" value="CBS-domain"/>
    <property type="match status" value="1"/>
</dbReference>
<evidence type="ECO:0000256" key="6">
    <source>
        <dbReference type="ARBA" id="ARBA00022989"/>
    </source>
</evidence>
<evidence type="ECO:0000313" key="14">
    <source>
        <dbReference type="EMBL" id="RCX03588.1"/>
    </source>
</evidence>
<reference evidence="14 15" key="1">
    <citation type="submission" date="2018-07" db="EMBL/GenBank/DDBJ databases">
        <title>Genomic Encyclopedia of Type Strains, Phase IV (KMG-IV): sequencing the most valuable type-strain genomes for metagenomic binning, comparative biology and taxonomic classification.</title>
        <authorList>
            <person name="Goeker M."/>
        </authorList>
    </citation>
    <scope>NUCLEOTIDE SEQUENCE [LARGE SCALE GENOMIC DNA]</scope>
    <source>
        <strain evidence="14 15">DSM 21410</strain>
    </source>
</reference>
<evidence type="ECO:0000256" key="10">
    <source>
        <dbReference type="PROSITE-ProRule" id="PRU01193"/>
    </source>
</evidence>
<keyword evidence="15" id="KW-1185">Reference proteome</keyword>
<dbReference type="InterPro" id="IPR019862">
    <property type="entry name" value="Motility-assoc_prot_GldE"/>
</dbReference>
<dbReference type="FunFam" id="3.10.580.10:FF:000002">
    <property type="entry name" value="Magnesium/cobalt efflux protein CorC"/>
    <property type="match status" value="1"/>
</dbReference>
<evidence type="ECO:0000256" key="1">
    <source>
        <dbReference type="ARBA" id="ARBA00004651"/>
    </source>
</evidence>
<keyword evidence="8 10" id="KW-0472">Membrane</keyword>
<dbReference type="InterPro" id="IPR005170">
    <property type="entry name" value="Transptr-assoc_dom"/>
</dbReference>
<dbReference type="CDD" id="cd04590">
    <property type="entry name" value="CBS_pair_CorC_HlyC_assoc"/>
    <property type="match status" value="1"/>
</dbReference>
<keyword evidence="4 10" id="KW-0812">Transmembrane</keyword>
<evidence type="ECO:0000259" key="13">
    <source>
        <dbReference type="PROSITE" id="PS51846"/>
    </source>
</evidence>
<name>A0A369A5A1_9FLAO</name>
<dbReference type="EMBL" id="QPJS01000002">
    <property type="protein sequence ID" value="RCX03588.1"/>
    <property type="molecule type" value="Genomic_DNA"/>
</dbReference>
<evidence type="ECO:0000256" key="7">
    <source>
        <dbReference type="ARBA" id="ARBA00023122"/>
    </source>
</evidence>
<keyword evidence="6 10" id="KW-1133">Transmembrane helix</keyword>
<keyword evidence="5" id="KW-0677">Repeat</keyword>
<evidence type="ECO:0000256" key="2">
    <source>
        <dbReference type="ARBA" id="ARBA00006337"/>
    </source>
</evidence>
<dbReference type="InterPro" id="IPR046342">
    <property type="entry name" value="CBS_dom_sf"/>
</dbReference>
<evidence type="ECO:0000313" key="15">
    <source>
        <dbReference type="Proteomes" id="UP000253517"/>
    </source>
</evidence>
<dbReference type="Proteomes" id="UP000253517">
    <property type="component" value="Unassembled WGS sequence"/>
</dbReference>
<dbReference type="GO" id="GO:0050660">
    <property type="term" value="F:flavin adenine dinucleotide binding"/>
    <property type="evidence" value="ECO:0007669"/>
    <property type="project" value="InterPro"/>
</dbReference>
<evidence type="ECO:0000256" key="8">
    <source>
        <dbReference type="ARBA" id="ARBA00023136"/>
    </source>
</evidence>
<dbReference type="NCBIfam" id="TIGR03520">
    <property type="entry name" value="GldE"/>
    <property type="match status" value="1"/>
</dbReference>
<dbReference type="PROSITE" id="PS51371">
    <property type="entry name" value="CBS"/>
    <property type="match status" value="2"/>
</dbReference>
<dbReference type="SMART" id="SM00116">
    <property type="entry name" value="CBS"/>
    <property type="match status" value="2"/>
</dbReference>
<proteinExistence type="inferred from homology"/>
<dbReference type="RefSeq" id="WP_125039394.1">
    <property type="nucleotide sequence ID" value="NZ_BHZF01000002.1"/>
</dbReference>
<dbReference type="GO" id="GO:0005886">
    <property type="term" value="C:plasma membrane"/>
    <property type="evidence" value="ECO:0007669"/>
    <property type="project" value="UniProtKB-SubCell"/>
</dbReference>
<evidence type="ECO:0000256" key="4">
    <source>
        <dbReference type="ARBA" id="ARBA00022692"/>
    </source>
</evidence>
<dbReference type="SMART" id="SM01091">
    <property type="entry name" value="CorC_HlyC"/>
    <property type="match status" value="1"/>
</dbReference>
<feature type="transmembrane region" description="Helical" evidence="11">
    <location>
        <begin position="148"/>
        <end position="167"/>
    </location>
</feature>
<dbReference type="SUPFAM" id="SSF54631">
    <property type="entry name" value="CBS-domain pair"/>
    <property type="match status" value="1"/>
</dbReference>
<comment type="subcellular location">
    <subcellularLocation>
        <location evidence="1">Cell membrane</location>
        <topology evidence="1">Multi-pass membrane protein</topology>
    </subcellularLocation>
</comment>
<comment type="caution">
    <text evidence="14">The sequence shown here is derived from an EMBL/GenBank/DDBJ whole genome shotgun (WGS) entry which is preliminary data.</text>
</comment>
<protein>
    <submittedName>
        <fullName evidence="14">Protein involved in gliding motility GldE</fullName>
    </submittedName>
</protein>
<dbReference type="Pfam" id="PF01595">
    <property type="entry name" value="CNNM"/>
    <property type="match status" value="1"/>
</dbReference>
<dbReference type="AlphaFoldDB" id="A0A369A5A1"/>
<dbReference type="PANTHER" id="PTHR22777">
    <property type="entry name" value="HEMOLYSIN-RELATED"/>
    <property type="match status" value="1"/>
</dbReference>
<feature type="domain" description="CBS" evidence="12">
    <location>
        <begin position="224"/>
        <end position="286"/>
    </location>
</feature>
<dbReference type="InterPro" id="IPR016169">
    <property type="entry name" value="FAD-bd_PCMH_sub2"/>
</dbReference>
<evidence type="ECO:0000256" key="5">
    <source>
        <dbReference type="ARBA" id="ARBA00022737"/>
    </source>
</evidence>
<keyword evidence="3" id="KW-1003">Cell membrane</keyword>
<evidence type="ECO:0000256" key="3">
    <source>
        <dbReference type="ARBA" id="ARBA00022475"/>
    </source>
</evidence>
<dbReference type="Pfam" id="PF00571">
    <property type="entry name" value="CBS"/>
    <property type="match status" value="2"/>
</dbReference>
<feature type="domain" description="CNNM transmembrane" evidence="13">
    <location>
        <begin position="18"/>
        <end position="212"/>
    </location>
</feature>
<dbReference type="InterPro" id="IPR002550">
    <property type="entry name" value="CNNM"/>
</dbReference>
<feature type="transmembrane region" description="Helical" evidence="11">
    <location>
        <begin position="79"/>
        <end position="100"/>
    </location>
</feature>
<keyword evidence="7 9" id="KW-0129">CBS domain</keyword>
<gene>
    <name evidence="14" type="ORF">DES35_10237</name>
</gene>
<accession>A0A369A5A1</accession>
<dbReference type="InterPro" id="IPR036318">
    <property type="entry name" value="FAD-bd_PCMH-like_sf"/>
</dbReference>
<evidence type="ECO:0000256" key="11">
    <source>
        <dbReference type="SAM" id="Phobius"/>
    </source>
</evidence>
<organism evidence="14 15">
    <name type="scientific">Schleiferia thermophila</name>
    <dbReference type="NCBI Taxonomy" id="884107"/>
    <lineage>
        <taxon>Bacteria</taxon>
        <taxon>Pseudomonadati</taxon>
        <taxon>Bacteroidota</taxon>
        <taxon>Flavobacteriia</taxon>
        <taxon>Flavobacteriales</taxon>
        <taxon>Schleiferiaceae</taxon>
        <taxon>Schleiferia</taxon>
    </lineage>
</organism>
<feature type="transmembrane region" description="Helical" evidence="11">
    <location>
        <begin position="112"/>
        <end position="136"/>
    </location>
</feature>
<dbReference type="Pfam" id="PF03471">
    <property type="entry name" value="CorC_HlyC"/>
    <property type="match status" value="1"/>
</dbReference>
<dbReference type="PROSITE" id="PS51846">
    <property type="entry name" value="CNNM"/>
    <property type="match status" value="1"/>
</dbReference>
<dbReference type="Gene3D" id="3.30.465.10">
    <property type="match status" value="1"/>
</dbReference>
<feature type="transmembrane region" description="Helical" evidence="11">
    <location>
        <begin position="27"/>
        <end position="49"/>
    </location>
</feature>
<dbReference type="PANTHER" id="PTHR22777:SF32">
    <property type="entry name" value="UPF0053 INNER MEMBRANE PROTEIN YFJD"/>
    <property type="match status" value="1"/>
</dbReference>
<evidence type="ECO:0000256" key="9">
    <source>
        <dbReference type="PROSITE-ProRule" id="PRU00703"/>
    </source>
</evidence>